<keyword evidence="3" id="KW-1185">Reference proteome</keyword>
<evidence type="ECO:0000256" key="1">
    <source>
        <dbReference type="SAM" id="MobiDB-lite"/>
    </source>
</evidence>
<dbReference type="EMBL" id="BMAC01000695">
    <property type="protein sequence ID" value="GFQ01591.1"/>
    <property type="molecule type" value="Genomic_DNA"/>
</dbReference>
<evidence type="ECO:0000313" key="3">
    <source>
        <dbReference type="Proteomes" id="UP000653305"/>
    </source>
</evidence>
<gene>
    <name evidence="2" type="ORF">PHJA_002303000</name>
</gene>
<name>A0A830CP61_9LAMI</name>
<accession>A0A830CP61</accession>
<dbReference type="AlphaFoldDB" id="A0A830CP61"/>
<proteinExistence type="predicted"/>
<feature type="compositionally biased region" description="Basic and acidic residues" evidence="1">
    <location>
        <begin position="73"/>
        <end position="90"/>
    </location>
</feature>
<sequence>MRLQSPQLETLHQNPRSRSSTCSSSASSMTTGHSRSLPHESGGSRASVAAAADRGRGELFRDSNWASDVSDQNSRRVREGSGGGERKHSSDGCGQFGNYDNQGNESGYGSEPGYRGDTELGYGDEEDDDPWVLFWRDEIGADNDSKLERLAKTRCRKLITEVVKLSNLSSLKPVKPKKLTLSILHQITSPSSTNT</sequence>
<dbReference type="Proteomes" id="UP000653305">
    <property type="component" value="Unassembled WGS sequence"/>
</dbReference>
<organism evidence="2 3">
    <name type="scientific">Phtheirospermum japonicum</name>
    <dbReference type="NCBI Taxonomy" id="374723"/>
    <lineage>
        <taxon>Eukaryota</taxon>
        <taxon>Viridiplantae</taxon>
        <taxon>Streptophyta</taxon>
        <taxon>Embryophyta</taxon>
        <taxon>Tracheophyta</taxon>
        <taxon>Spermatophyta</taxon>
        <taxon>Magnoliopsida</taxon>
        <taxon>eudicotyledons</taxon>
        <taxon>Gunneridae</taxon>
        <taxon>Pentapetalae</taxon>
        <taxon>asterids</taxon>
        <taxon>lamiids</taxon>
        <taxon>Lamiales</taxon>
        <taxon>Orobanchaceae</taxon>
        <taxon>Orobanchaceae incertae sedis</taxon>
        <taxon>Phtheirospermum</taxon>
    </lineage>
</organism>
<feature type="compositionally biased region" description="Low complexity" evidence="1">
    <location>
        <begin position="16"/>
        <end position="52"/>
    </location>
</feature>
<protein>
    <submittedName>
        <fullName evidence="2">Uncharacterized protein</fullName>
    </submittedName>
</protein>
<feature type="region of interest" description="Disordered" evidence="1">
    <location>
        <begin position="1"/>
        <end position="122"/>
    </location>
</feature>
<feature type="compositionally biased region" description="Polar residues" evidence="1">
    <location>
        <begin position="98"/>
        <end position="107"/>
    </location>
</feature>
<comment type="caution">
    <text evidence="2">The sequence shown here is derived from an EMBL/GenBank/DDBJ whole genome shotgun (WGS) entry which is preliminary data.</text>
</comment>
<evidence type="ECO:0000313" key="2">
    <source>
        <dbReference type="EMBL" id="GFQ01591.1"/>
    </source>
</evidence>
<dbReference type="PANTHER" id="PTHR36775">
    <property type="entry name" value="LYR MOTIF PROTEIN"/>
    <property type="match status" value="1"/>
</dbReference>
<reference evidence="2" key="1">
    <citation type="submission" date="2020-07" db="EMBL/GenBank/DDBJ databases">
        <title>Ethylene signaling mediates host invasion by parasitic plants.</title>
        <authorList>
            <person name="Yoshida S."/>
        </authorList>
    </citation>
    <scope>NUCLEOTIDE SEQUENCE</scope>
    <source>
        <strain evidence="2">Okayama</strain>
    </source>
</reference>
<dbReference type="PANTHER" id="PTHR36775:SF1">
    <property type="entry name" value="LYR MOTIF PROTEIN"/>
    <property type="match status" value="1"/>
</dbReference>
<feature type="compositionally biased region" description="Polar residues" evidence="1">
    <location>
        <begin position="1"/>
        <end position="14"/>
    </location>
</feature>
<dbReference type="OrthoDB" id="1913313at2759"/>